<dbReference type="Gene3D" id="3.40.50.720">
    <property type="entry name" value="NAD(P)-binding Rossmann-like Domain"/>
    <property type="match status" value="1"/>
</dbReference>
<sequence>SHSTRTTPKLVGGLDAQSTALAAALYRRAVEEVVEVASAEVAEAAKLLENIFRAVNIALVNEMKQTLDAMGIDIWEVIEAARTKPFGFMPFYPGPGLGGHCIPIDPFYMAWKAAQVGAPARFIELAGQINRAQPGRVVERTREALAARGTPLAEARVLVLGLAYKPDIDDVRESPALEIITLLQQTGATVAYSDPHVPHTHPMRNYDLGMTSIELTAEALAACDAAILVTDHKAFDYQLLAKHARLMVDTRNALRPFASAMGARLVKA</sequence>
<dbReference type="PIRSF" id="PIRSF500136">
    <property type="entry name" value="UDP_ManNAc_DH"/>
    <property type="match status" value="1"/>
</dbReference>
<dbReference type="PIRSF" id="PIRSF000124">
    <property type="entry name" value="UDPglc_GDPman_dh"/>
    <property type="match status" value="1"/>
</dbReference>
<dbReference type="GO" id="GO:0000271">
    <property type="term" value="P:polysaccharide biosynthetic process"/>
    <property type="evidence" value="ECO:0007669"/>
    <property type="project" value="InterPro"/>
</dbReference>
<dbReference type="PANTHER" id="PTHR43491:SF1">
    <property type="entry name" value="UDP-N-ACETYL-D-MANNOSAMINE DEHYDROGENASE"/>
    <property type="match status" value="1"/>
</dbReference>
<dbReference type="AlphaFoldDB" id="A0A3B1DJC5"/>
<gene>
    <name evidence="2" type="ORF">MNBD_PLANCTO03-2270</name>
</gene>
<dbReference type="EC" id="1.1.1.136" evidence="2"/>
<dbReference type="InterPro" id="IPR014026">
    <property type="entry name" value="UDP-Glc/GDP-Man_DH_dimer"/>
</dbReference>
<protein>
    <submittedName>
        <fullName evidence="2">UDP-N-acetyl-D-glucosamine 6-dehydrogenase</fullName>
        <ecNumber evidence="2">1.1.1.136</ecNumber>
    </submittedName>
</protein>
<dbReference type="PANTHER" id="PTHR43491">
    <property type="entry name" value="UDP-N-ACETYL-D-MANNOSAMINE DEHYDROGENASE"/>
    <property type="match status" value="1"/>
</dbReference>
<dbReference type="EMBL" id="UOGK01000184">
    <property type="protein sequence ID" value="VAX39021.1"/>
    <property type="molecule type" value="Genomic_DNA"/>
</dbReference>
<dbReference type="NCBIfam" id="TIGR03026">
    <property type="entry name" value="NDP-sugDHase"/>
    <property type="match status" value="1"/>
</dbReference>
<dbReference type="InterPro" id="IPR036220">
    <property type="entry name" value="UDP-Glc/GDP-Man_DH_C_sf"/>
</dbReference>
<dbReference type="Pfam" id="PF00984">
    <property type="entry name" value="UDPG_MGDP_dh"/>
    <property type="match status" value="1"/>
</dbReference>
<evidence type="ECO:0000313" key="2">
    <source>
        <dbReference type="EMBL" id="VAX39021.1"/>
    </source>
</evidence>
<dbReference type="InterPro" id="IPR014027">
    <property type="entry name" value="UDP-Glc/GDP-Man_DH_C"/>
</dbReference>
<name>A0A3B1DJC5_9ZZZZ</name>
<dbReference type="SMART" id="SM00984">
    <property type="entry name" value="UDPG_MGDP_dh_C"/>
    <property type="match status" value="1"/>
</dbReference>
<organism evidence="2">
    <name type="scientific">hydrothermal vent metagenome</name>
    <dbReference type="NCBI Taxonomy" id="652676"/>
    <lineage>
        <taxon>unclassified sequences</taxon>
        <taxon>metagenomes</taxon>
        <taxon>ecological metagenomes</taxon>
    </lineage>
</organism>
<feature type="domain" description="UDP-glucose/GDP-mannose dehydrogenase C-terminal" evidence="1">
    <location>
        <begin position="158"/>
        <end position="256"/>
    </location>
</feature>
<dbReference type="InterPro" id="IPR008927">
    <property type="entry name" value="6-PGluconate_DH-like_C_sf"/>
</dbReference>
<feature type="non-terminal residue" evidence="2">
    <location>
        <position position="1"/>
    </location>
</feature>
<keyword evidence="2" id="KW-0560">Oxidoreductase</keyword>
<reference evidence="2" key="1">
    <citation type="submission" date="2018-06" db="EMBL/GenBank/DDBJ databases">
        <authorList>
            <person name="Zhirakovskaya E."/>
        </authorList>
    </citation>
    <scope>NUCLEOTIDE SEQUENCE</scope>
</reference>
<dbReference type="InterPro" id="IPR028359">
    <property type="entry name" value="UDP_ManNAc/GlcNAc_DH"/>
</dbReference>
<dbReference type="SUPFAM" id="SSF48179">
    <property type="entry name" value="6-phosphogluconate dehydrogenase C-terminal domain-like"/>
    <property type="match status" value="1"/>
</dbReference>
<dbReference type="GO" id="GO:0016628">
    <property type="term" value="F:oxidoreductase activity, acting on the CH-CH group of donors, NAD or NADP as acceptor"/>
    <property type="evidence" value="ECO:0007669"/>
    <property type="project" value="InterPro"/>
</dbReference>
<accession>A0A3B1DJC5</accession>
<dbReference type="GO" id="GO:0051287">
    <property type="term" value="F:NAD binding"/>
    <property type="evidence" value="ECO:0007669"/>
    <property type="project" value="InterPro"/>
</dbReference>
<dbReference type="SUPFAM" id="SSF52413">
    <property type="entry name" value="UDP-glucose/GDP-mannose dehydrogenase C-terminal domain"/>
    <property type="match status" value="1"/>
</dbReference>
<dbReference type="Pfam" id="PF03720">
    <property type="entry name" value="UDPG_MGDP_dh_C"/>
    <property type="match status" value="1"/>
</dbReference>
<dbReference type="GO" id="GO:0047004">
    <property type="term" value="F:UDP-N-acetylglucosamine 6-dehydrogenase activity"/>
    <property type="evidence" value="ECO:0007669"/>
    <property type="project" value="UniProtKB-EC"/>
</dbReference>
<evidence type="ECO:0000259" key="1">
    <source>
        <dbReference type="SMART" id="SM00984"/>
    </source>
</evidence>
<dbReference type="InterPro" id="IPR017476">
    <property type="entry name" value="UDP-Glc/GDP-Man"/>
</dbReference>
<proteinExistence type="predicted"/>